<organism evidence="3 4">
    <name type="scientific">Enterobacter kobei</name>
    <dbReference type="NCBI Taxonomy" id="208224"/>
    <lineage>
        <taxon>Bacteria</taxon>
        <taxon>Pseudomonadati</taxon>
        <taxon>Pseudomonadota</taxon>
        <taxon>Gammaproteobacteria</taxon>
        <taxon>Enterobacterales</taxon>
        <taxon>Enterobacteriaceae</taxon>
        <taxon>Enterobacter</taxon>
        <taxon>Enterobacter cloacae complex</taxon>
    </lineage>
</organism>
<sequence>MFNLKKSSVKNRYKVLALCLASVCSGHVYAQSQNYDALVRDARNGNTAPALSWFASHKSLTNQQIADWLQIASWAGQDAEVISVYERYRHENFPLRAYPAVAKAYRNQKRWSESLQLWKRLCEKDPTNIDYQRGYILTLADSGDHKTAITQVNTLIKKHPDSRNYLVAAWVYRLAGQEQDELLASTLAMQHAPSAGTGIQEYKEALQDNNLSYVLLKENGSQTDPDARADYAAELVRLAFMPTRSESERYNIADRALTTYQSLLSEWKDKKELAPYYRRALIDQMGALLARDRHKDVLKQEKILKSEGIALPDYARYWVASAYLHEKKPQQAEAMLKDLFYSNGILKEGVTEEQRADLFYSHLENNQYKSASRLTHHILQKEPVHTYMPGSPLPLSNNEWLQGRLFLAELHEYANDLPAAERMLRKLKEKAPGNQNLKIDYARVLMARGWPRKAEKELKKAEVLEPTNISLEVEQSYVAMALQDWRHAELLLADVQKRAPTNSAVKELKRAHDIHNSAELRVGATVDLDSDSPDSGRHDNSVTTTIYTPPLAKNWRAFAGFGEINSHFTEGQDNVRDWSAGLEWRSRDIWMEGEIMERHFNHGDKLGGRFSARYDLNDNFSVGAQAERISRRTPARALKHGITANSAEASVQWQKNERTRADFSYSRTNFSDSNVRSEYSLAGEQTLWSSHKTQVNLQAGIYYGANKKLDTPYYNPQKTVDVVPALNINNIIYENYSTNLSQQITAGVGSAWEKNHGSAPVTQVSYGQRFEWNDKGSIGANVNWVKRPYDGKREHNLGIELDMTLRF</sequence>
<dbReference type="Gene3D" id="1.25.40.10">
    <property type="entry name" value="Tetratricopeptide repeat domain"/>
    <property type="match status" value="2"/>
</dbReference>
<evidence type="ECO:0000313" key="4">
    <source>
        <dbReference type="Proteomes" id="UP000682928"/>
    </source>
</evidence>
<dbReference type="EMBL" id="AP024590">
    <property type="protein sequence ID" value="BCU54633.1"/>
    <property type="molecule type" value="Genomic_DNA"/>
</dbReference>
<dbReference type="SUPFAM" id="SSF48452">
    <property type="entry name" value="TPR-like"/>
    <property type="match status" value="2"/>
</dbReference>
<dbReference type="InterPro" id="IPR049003">
    <property type="entry name" value="PgaA_barrel"/>
</dbReference>
<keyword evidence="1" id="KW-0732">Signal</keyword>
<feature type="domain" description="PgaA membrane beta barrel" evidence="2">
    <location>
        <begin position="514"/>
        <end position="807"/>
    </location>
</feature>
<dbReference type="Proteomes" id="UP000682928">
    <property type="component" value="Chromosome"/>
</dbReference>
<evidence type="ECO:0000259" key="2">
    <source>
        <dbReference type="Pfam" id="PF21197"/>
    </source>
</evidence>
<feature type="signal peptide" evidence="1">
    <location>
        <begin position="1"/>
        <end position="30"/>
    </location>
</feature>
<evidence type="ECO:0000256" key="1">
    <source>
        <dbReference type="SAM" id="SignalP"/>
    </source>
</evidence>
<feature type="chain" id="PRO_5041726686" evidence="1">
    <location>
        <begin position="31"/>
        <end position="807"/>
    </location>
</feature>
<dbReference type="NCBIfam" id="TIGR03939">
    <property type="entry name" value="PGA_TPR_OMP"/>
    <property type="match status" value="1"/>
</dbReference>
<protein>
    <submittedName>
        <fullName evidence="3">Poly-beta-1,6-N-acetyl-D-glucosamine export protein</fullName>
    </submittedName>
</protein>
<proteinExistence type="predicted"/>
<dbReference type="GO" id="GO:1901515">
    <property type="term" value="F:poly-beta-1,6-N-acetyl-D-glucosamine transmembrane transporter activity"/>
    <property type="evidence" value="ECO:0007669"/>
    <property type="project" value="InterPro"/>
</dbReference>
<name>A0AA86INN7_9ENTR</name>
<dbReference type="RefSeq" id="WP_088219388.1">
    <property type="nucleotide sequence ID" value="NZ_AP024590.1"/>
</dbReference>
<reference evidence="3" key="1">
    <citation type="submission" date="2021-04" db="EMBL/GenBank/DDBJ databases">
        <title>Difference and commonality of drug resistance evolution in various bacteria. and drug sensitivity profiles.</title>
        <authorList>
            <person name="Maeda T."/>
            <person name="Shibai A."/>
            <person name="Kawada K."/>
            <person name="Kotani H."/>
            <person name="Tarusawa Y."/>
            <person name="Tanabe K."/>
            <person name="Furusawa C."/>
        </authorList>
    </citation>
    <scope>NUCLEOTIDE SEQUENCE</scope>
    <source>
        <strain evidence="3">JCM 8580</strain>
    </source>
</reference>
<accession>A0AA86INN7</accession>
<dbReference type="SUPFAM" id="SSF56935">
    <property type="entry name" value="Porins"/>
    <property type="match status" value="1"/>
</dbReference>
<dbReference type="InterPro" id="IPR023870">
    <property type="entry name" value="PGA_export_porin_PgaA"/>
</dbReference>
<dbReference type="AlphaFoldDB" id="A0AA86INN7"/>
<evidence type="ECO:0000313" key="3">
    <source>
        <dbReference type="EMBL" id="BCU54633.1"/>
    </source>
</evidence>
<dbReference type="Pfam" id="PF21197">
    <property type="entry name" value="PgaA_barrel"/>
    <property type="match status" value="1"/>
</dbReference>
<dbReference type="InterPro" id="IPR011990">
    <property type="entry name" value="TPR-like_helical_dom_sf"/>
</dbReference>
<gene>
    <name evidence="3" type="primary">pgaA_1</name>
    <name evidence="3" type="ORF">ENKO_12270</name>
</gene>